<evidence type="ECO:0000313" key="5">
    <source>
        <dbReference type="Proteomes" id="UP000284706"/>
    </source>
</evidence>
<dbReference type="InterPro" id="IPR011032">
    <property type="entry name" value="GroES-like_sf"/>
</dbReference>
<dbReference type="InParanoid" id="A0A409YCX6"/>
<protein>
    <recommendedName>
        <fullName evidence="6">Enoyl reductase (ER) domain-containing protein</fullName>
    </recommendedName>
</protein>
<dbReference type="AlphaFoldDB" id="A0A409YCX6"/>
<dbReference type="Gene3D" id="3.90.180.10">
    <property type="entry name" value="Medium-chain alcohol dehydrogenases, catalytic domain"/>
    <property type="match status" value="2"/>
</dbReference>
<dbReference type="InterPro" id="IPR045010">
    <property type="entry name" value="MDR_fam"/>
</dbReference>
<dbReference type="OrthoDB" id="809632at2759"/>
<reference evidence="4 5" key="1">
    <citation type="journal article" date="2018" name="Evol. Lett.">
        <title>Horizontal gene cluster transfer increased hallucinogenic mushroom diversity.</title>
        <authorList>
            <person name="Reynolds H.T."/>
            <person name="Vijayakumar V."/>
            <person name="Gluck-Thaler E."/>
            <person name="Korotkin H.B."/>
            <person name="Matheny P.B."/>
            <person name="Slot J.C."/>
        </authorList>
    </citation>
    <scope>NUCLEOTIDE SEQUENCE [LARGE SCALE GENOMIC DNA]</scope>
    <source>
        <strain evidence="4 5">SRW20</strain>
    </source>
</reference>
<feature type="domain" description="Alcohol dehydrogenase-like C-terminal" evidence="2">
    <location>
        <begin position="178"/>
        <end position="289"/>
    </location>
</feature>
<evidence type="ECO:0000259" key="2">
    <source>
        <dbReference type="Pfam" id="PF00107"/>
    </source>
</evidence>
<proteinExistence type="predicted"/>
<accession>A0A409YCX6</accession>
<dbReference type="Pfam" id="PF00107">
    <property type="entry name" value="ADH_zinc_N"/>
    <property type="match status" value="1"/>
</dbReference>
<dbReference type="SUPFAM" id="SSF50129">
    <property type="entry name" value="GroES-like"/>
    <property type="match status" value="1"/>
</dbReference>
<keyword evidence="5" id="KW-1185">Reference proteome</keyword>
<organism evidence="4 5">
    <name type="scientific">Gymnopilus dilepis</name>
    <dbReference type="NCBI Taxonomy" id="231916"/>
    <lineage>
        <taxon>Eukaryota</taxon>
        <taxon>Fungi</taxon>
        <taxon>Dikarya</taxon>
        <taxon>Basidiomycota</taxon>
        <taxon>Agaricomycotina</taxon>
        <taxon>Agaricomycetes</taxon>
        <taxon>Agaricomycetidae</taxon>
        <taxon>Agaricales</taxon>
        <taxon>Agaricineae</taxon>
        <taxon>Hymenogastraceae</taxon>
        <taxon>Gymnopilus</taxon>
    </lineage>
</organism>
<dbReference type="EMBL" id="NHYE01000982">
    <property type="protein sequence ID" value="PPR00855.1"/>
    <property type="molecule type" value="Genomic_DNA"/>
</dbReference>
<dbReference type="Pfam" id="PF16884">
    <property type="entry name" value="ADH_N_2"/>
    <property type="match status" value="1"/>
</dbReference>
<evidence type="ECO:0000313" key="4">
    <source>
        <dbReference type="EMBL" id="PPR00855.1"/>
    </source>
</evidence>
<name>A0A409YCX6_9AGAR</name>
<evidence type="ECO:0000256" key="1">
    <source>
        <dbReference type="ARBA" id="ARBA00023002"/>
    </source>
</evidence>
<gene>
    <name evidence="4" type="ORF">CVT26_012490</name>
</gene>
<dbReference type="FunCoup" id="A0A409YCX6">
    <property type="interactions" value="65"/>
</dbReference>
<evidence type="ECO:0008006" key="6">
    <source>
        <dbReference type="Google" id="ProtNLM"/>
    </source>
</evidence>
<dbReference type="Proteomes" id="UP000284706">
    <property type="component" value="Unassembled WGS sequence"/>
</dbReference>
<sequence length="389" mass="42860">MSPIVNGRVLFSEIPSYFPVPGKTVTYDASQEVDLDMVDLDGGILIKTLYLSIDPYMRVRMRDPEIKSYLPAFEVGECLTGLGIGKVIRSENPKFEVGDYVYGLMVQDGPGLIVIDNRYKLPLSAYLSVLGMPGEYIIPKLGGFQLTNTSGQTAYTAWKEYSYAKKGETVFVSTGGGPVGSLVIQLAKRQGLKVIGSAGSEEKVQFMQKIGADVCFNYKTTCTRDVLLKEGGIDMWVLLSKFRPVLRTKAVMAHRYWDNVGGETLNNALEAAKFRGRVIECGMITGYNEGYNTLISSALHGSLGLTSLILEQNLDQIIVKSLTVHGFVILHFEGKYDEEFYRVMTPLVASGEIRYREEITVGLDKVGDVILAVQKGENKAKAIIQVAND</sequence>
<dbReference type="CDD" id="cd05288">
    <property type="entry name" value="PGDH"/>
    <property type="match status" value="1"/>
</dbReference>
<feature type="domain" description="Oxidoreductase N-terminal" evidence="3">
    <location>
        <begin position="41"/>
        <end position="105"/>
    </location>
</feature>
<dbReference type="PANTHER" id="PTHR43205:SF7">
    <property type="entry name" value="PROSTAGLANDIN REDUCTASE 1"/>
    <property type="match status" value="1"/>
</dbReference>
<comment type="caution">
    <text evidence="4">The sequence shown here is derived from an EMBL/GenBank/DDBJ whole genome shotgun (WGS) entry which is preliminary data.</text>
</comment>
<dbReference type="SUPFAM" id="SSF51735">
    <property type="entry name" value="NAD(P)-binding Rossmann-fold domains"/>
    <property type="match status" value="1"/>
</dbReference>
<dbReference type="GO" id="GO:0016628">
    <property type="term" value="F:oxidoreductase activity, acting on the CH-CH group of donors, NAD or NADP as acceptor"/>
    <property type="evidence" value="ECO:0007669"/>
    <property type="project" value="InterPro"/>
</dbReference>
<dbReference type="Gene3D" id="3.40.50.720">
    <property type="entry name" value="NAD(P)-binding Rossmann-like Domain"/>
    <property type="match status" value="1"/>
</dbReference>
<dbReference type="InterPro" id="IPR041694">
    <property type="entry name" value="ADH_N_2"/>
</dbReference>
<dbReference type="InterPro" id="IPR013149">
    <property type="entry name" value="ADH-like_C"/>
</dbReference>
<keyword evidence="1" id="KW-0560">Oxidoreductase</keyword>
<dbReference type="InterPro" id="IPR036291">
    <property type="entry name" value="NAD(P)-bd_dom_sf"/>
</dbReference>
<evidence type="ECO:0000259" key="3">
    <source>
        <dbReference type="Pfam" id="PF16884"/>
    </source>
</evidence>
<dbReference type="PANTHER" id="PTHR43205">
    <property type="entry name" value="PROSTAGLANDIN REDUCTASE"/>
    <property type="match status" value="1"/>
</dbReference>